<dbReference type="OrthoDB" id="2382414at2"/>
<organism evidence="1 2">
    <name type="scientific">Alkalihalobacillus alcalophilus ATCC 27647 = CGMCC 1.3604</name>
    <dbReference type="NCBI Taxonomy" id="1218173"/>
    <lineage>
        <taxon>Bacteria</taxon>
        <taxon>Bacillati</taxon>
        <taxon>Bacillota</taxon>
        <taxon>Bacilli</taxon>
        <taxon>Bacillales</taxon>
        <taxon>Bacillaceae</taxon>
        <taxon>Alkalihalobacillus</taxon>
    </lineage>
</organism>
<proteinExistence type="predicted"/>
<dbReference type="InterPro" id="IPR018743">
    <property type="entry name" value="DUF2292"/>
</dbReference>
<dbReference type="EMBL" id="JALP01000196">
    <property type="protein sequence ID" value="THG89772.1"/>
    <property type="molecule type" value="Genomic_DNA"/>
</dbReference>
<reference evidence="1 2" key="1">
    <citation type="submission" date="2014-01" db="EMBL/GenBank/DDBJ databases">
        <title>Draft genome sequencing of Bacillus alcalophilus CGMCC 1.3604.</title>
        <authorList>
            <person name="Yang J."/>
            <person name="Diao L."/>
            <person name="Yang S."/>
        </authorList>
    </citation>
    <scope>NUCLEOTIDE SEQUENCE [LARGE SCALE GENOMIC DNA]</scope>
    <source>
        <strain evidence="1 2">CGMCC 1.3604</strain>
    </source>
</reference>
<sequence>MGFYDKQKEEEIKKAIEKIEFGTVLITIHDNQITQIDATEKVRFTQQKKNKFKQ</sequence>
<dbReference type="RefSeq" id="WP_003323676.1">
    <property type="nucleotide sequence ID" value="NZ_ALPT02000006.1"/>
</dbReference>
<accession>A0A4V3X8C1</accession>
<dbReference type="AlphaFoldDB" id="A0A4V3X8C1"/>
<gene>
    <name evidence="1" type="ORF">AJ85_15235</name>
</gene>
<dbReference type="Proteomes" id="UP000297014">
    <property type="component" value="Unassembled WGS sequence"/>
</dbReference>
<evidence type="ECO:0000313" key="1">
    <source>
        <dbReference type="EMBL" id="THG89772.1"/>
    </source>
</evidence>
<evidence type="ECO:0008006" key="3">
    <source>
        <dbReference type="Google" id="ProtNLM"/>
    </source>
</evidence>
<dbReference type="Pfam" id="PF10055">
    <property type="entry name" value="DUF2292"/>
    <property type="match status" value="1"/>
</dbReference>
<comment type="caution">
    <text evidence="1">The sequence shown here is derived from an EMBL/GenBank/DDBJ whole genome shotgun (WGS) entry which is preliminary data.</text>
</comment>
<evidence type="ECO:0000313" key="2">
    <source>
        <dbReference type="Proteomes" id="UP000297014"/>
    </source>
</evidence>
<name>A0A4V3X8C1_ALKAL</name>
<protein>
    <recommendedName>
        <fullName evidence="3">DUF2292 domain-containing protein</fullName>
    </recommendedName>
</protein>